<evidence type="ECO:0000259" key="5">
    <source>
        <dbReference type="PROSITE" id="PS50110"/>
    </source>
</evidence>
<evidence type="ECO:0000256" key="3">
    <source>
        <dbReference type="PROSITE-ProRule" id="PRU00169"/>
    </source>
</evidence>
<dbReference type="KEGG" id="aer:AERYTH_05070"/>
<feature type="domain" description="HTH luxR-type" evidence="4">
    <location>
        <begin position="162"/>
        <end position="227"/>
    </location>
</feature>
<dbReference type="SMART" id="SM00448">
    <property type="entry name" value="REC"/>
    <property type="match status" value="1"/>
</dbReference>
<dbReference type="GO" id="GO:0003677">
    <property type="term" value="F:DNA binding"/>
    <property type="evidence" value="ECO:0007669"/>
    <property type="project" value="UniProtKB-KW"/>
</dbReference>
<evidence type="ECO:0000313" key="6">
    <source>
        <dbReference type="EMBL" id="ALX04114.1"/>
    </source>
</evidence>
<dbReference type="Proteomes" id="UP000067689">
    <property type="component" value="Chromosome"/>
</dbReference>
<dbReference type="PANTHER" id="PTHR43214">
    <property type="entry name" value="TWO-COMPONENT RESPONSE REGULATOR"/>
    <property type="match status" value="1"/>
</dbReference>
<organism evidence="6 7">
    <name type="scientific">Aeromicrobium erythreum</name>
    <dbReference type="NCBI Taxonomy" id="2041"/>
    <lineage>
        <taxon>Bacteria</taxon>
        <taxon>Bacillati</taxon>
        <taxon>Actinomycetota</taxon>
        <taxon>Actinomycetes</taxon>
        <taxon>Propionibacteriales</taxon>
        <taxon>Nocardioidaceae</taxon>
        <taxon>Aeromicrobium</taxon>
    </lineage>
</organism>
<gene>
    <name evidence="6" type="ORF">AERYTH_05070</name>
</gene>
<protein>
    <submittedName>
        <fullName evidence="6">Chemotaxis protein CheY</fullName>
    </submittedName>
</protein>
<dbReference type="PANTHER" id="PTHR43214:SF37">
    <property type="entry name" value="TRANSCRIPTIONAL REGULATORY PROTEIN YDFI"/>
    <property type="match status" value="1"/>
</dbReference>
<proteinExistence type="predicted"/>
<dbReference type="GO" id="GO:0000160">
    <property type="term" value="P:phosphorelay signal transduction system"/>
    <property type="evidence" value="ECO:0007669"/>
    <property type="project" value="InterPro"/>
</dbReference>
<feature type="domain" description="Response regulatory" evidence="5">
    <location>
        <begin position="21"/>
        <end position="136"/>
    </location>
</feature>
<dbReference type="PATRIC" id="fig|2041.4.peg.1051"/>
<dbReference type="OrthoDB" id="9808843at2"/>
<dbReference type="STRING" id="2041.AERYTH_05070"/>
<dbReference type="PROSITE" id="PS50043">
    <property type="entry name" value="HTH_LUXR_2"/>
    <property type="match status" value="1"/>
</dbReference>
<name>A0A0U4D7D6_9ACTN</name>
<dbReference type="Gene3D" id="3.40.50.2300">
    <property type="match status" value="1"/>
</dbReference>
<evidence type="ECO:0000313" key="7">
    <source>
        <dbReference type="Proteomes" id="UP000067689"/>
    </source>
</evidence>
<dbReference type="AlphaFoldDB" id="A0A0U4D7D6"/>
<dbReference type="InterPro" id="IPR000792">
    <property type="entry name" value="Tscrpt_reg_LuxR_C"/>
</dbReference>
<dbReference type="EMBL" id="CP011502">
    <property type="protein sequence ID" value="ALX04114.1"/>
    <property type="molecule type" value="Genomic_DNA"/>
</dbReference>
<reference evidence="6 7" key="1">
    <citation type="journal article" date="1991" name="Int. J. Syst. Bacteriol.">
        <title>Description of the erythromycin-producing bacterium Arthrobacter sp. strain NRRL B-3381 as Aeromicrobium erythreum gen. nov., sp. nov.</title>
        <authorList>
            <person name="Miller E.S."/>
            <person name="Woese C.R."/>
            <person name="Brenner S."/>
        </authorList>
    </citation>
    <scope>NUCLEOTIDE SEQUENCE [LARGE SCALE GENOMIC DNA]</scope>
    <source>
        <strain evidence="6 7">AR18</strain>
    </source>
</reference>
<sequence>MTDAARAWHDARVTSRAPRIRVLLVDDQELFRRGVSMVLGADADLELVEVGDGDQAIAAVEETPADVVLLDVRMPGRSGVEVCKTIKSISPSTGIIMLTASDEESDLYESIRSGASGYLLKDGSTYDQVAEAVRLVAAGQSLISPSMATKLLDEFVQMSRSPAPATAQLTARELQVLRLVAKGLSNREIAEELFISENTVKNHIRNMLEKLQMKSRMEAAMYAVRSNLLDDPV</sequence>
<dbReference type="InterPro" id="IPR039420">
    <property type="entry name" value="WalR-like"/>
</dbReference>
<keyword evidence="2" id="KW-0238">DNA-binding</keyword>
<dbReference type="InterPro" id="IPR011006">
    <property type="entry name" value="CheY-like_superfamily"/>
</dbReference>
<dbReference type="PROSITE" id="PS50110">
    <property type="entry name" value="RESPONSE_REGULATORY"/>
    <property type="match status" value="1"/>
</dbReference>
<feature type="modified residue" description="4-aspartylphosphate" evidence="3">
    <location>
        <position position="71"/>
    </location>
</feature>
<dbReference type="InterPro" id="IPR058245">
    <property type="entry name" value="NreC/VraR/RcsB-like_REC"/>
</dbReference>
<dbReference type="InterPro" id="IPR001789">
    <property type="entry name" value="Sig_transdc_resp-reg_receiver"/>
</dbReference>
<keyword evidence="1 3" id="KW-0597">Phosphoprotein</keyword>
<dbReference type="CDD" id="cd17535">
    <property type="entry name" value="REC_NarL-like"/>
    <property type="match status" value="1"/>
</dbReference>
<dbReference type="Pfam" id="PF00072">
    <property type="entry name" value="Response_reg"/>
    <property type="match status" value="1"/>
</dbReference>
<dbReference type="SMART" id="SM00421">
    <property type="entry name" value="HTH_LUXR"/>
    <property type="match status" value="1"/>
</dbReference>
<keyword evidence="7" id="KW-1185">Reference proteome</keyword>
<dbReference type="SUPFAM" id="SSF52172">
    <property type="entry name" value="CheY-like"/>
    <property type="match status" value="1"/>
</dbReference>
<accession>A0A0U4D7D6</accession>
<dbReference type="Pfam" id="PF00196">
    <property type="entry name" value="GerE"/>
    <property type="match status" value="1"/>
</dbReference>
<evidence type="ECO:0000256" key="2">
    <source>
        <dbReference type="ARBA" id="ARBA00023125"/>
    </source>
</evidence>
<dbReference type="GO" id="GO:0006355">
    <property type="term" value="P:regulation of DNA-templated transcription"/>
    <property type="evidence" value="ECO:0007669"/>
    <property type="project" value="InterPro"/>
</dbReference>
<evidence type="ECO:0000259" key="4">
    <source>
        <dbReference type="PROSITE" id="PS50043"/>
    </source>
</evidence>
<dbReference type="PROSITE" id="PS00622">
    <property type="entry name" value="HTH_LUXR_1"/>
    <property type="match status" value="1"/>
</dbReference>
<evidence type="ECO:0000256" key="1">
    <source>
        <dbReference type="ARBA" id="ARBA00022553"/>
    </source>
</evidence>
<dbReference type="CDD" id="cd06170">
    <property type="entry name" value="LuxR_C_like"/>
    <property type="match status" value="1"/>
</dbReference>
<dbReference type="PRINTS" id="PR00038">
    <property type="entry name" value="HTHLUXR"/>
</dbReference>